<feature type="transmembrane region" description="Helical" evidence="10">
    <location>
        <begin position="267"/>
        <end position="291"/>
    </location>
</feature>
<dbReference type="Proteomes" id="UP001385951">
    <property type="component" value="Unassembled WGS sequence"/>
</dbReference>
<comment type="caution">
    <text evidence="12">The sequence shown here is derived from an EMBL/GenBank/DDBJ whole genome shotgun (WGS) entry which is preliminary data.</text>
</comment>
<protein>
    <recommendedName>
        <fullName evidence="10">Alpha-1,3-glucosyltransferase</fullName>
        <ecNumber evidence="10">2.4.1.-</ecNumber>
    </recommendedName>
</protein>
<feature type="transmembrane region" description="Helical" evidence="10">
    <location>
        <begin position="303"/>
        <end position="322"/>
    </location>
</feature>
<evidence type="ECO:0000256" key="8">
    <source>
        <dbReference type="ARBA" id="ARBA00022989"/>
    </source>
</evidence>
<evidence type="ECO:0000256" key="4">
    <source>
        <dbReference type="ARBA" id="ARBA00022676"/>
    </source>
</evidence>
<dbReference type="InterPro" id="IPR004856">
    <property type="entry name" value="Glyco_trans_ALG6/ALG8"/>
</dbReference>
<dbReference type="EMBL" id="JASBNA010000040">
    <property type="protein sequence ID" value="KAK7681619.1"/>
    <property type="molecule type" value="Genomic_DNA"/>
</dbReference>
<feature type="transmembrane region" description="Helical" evidence="10">
    <location>
        <begin position="457"/>
        <end position="481"/>
    </location>
</feature>
<dbReference type="Pfam" id="PF03155">
    <property type="entry name" value="Alg6_Alg8"/>
    <property type="match status" value="1"/>
</dbReference>
<comment type="pathway">
    <text evidence="2 10">Protein modification; protein glycosylation.</text>
</comment>
<feature type="transmembrane region" description="Helical" evidence="10">
    <location>
        <begin position="501"/>
        <end position="523"/>
    </location>
</feature>
<feature type="compositionally biased region" description="Low complexity" evidence="11">
    <location>
        <begin position="25"/>
        <end position="37"/>
    </location>
</feature>
<evidence type="ECO:0000256" key="6">
    <source>
        <dbReference type="ARBA" id="ARBA00022692"/>
    </source>
</evidence>
<keyword evidence="8 10" id="KW-1133">Transmembrane helix</keyword>
<dbReference type="EC" id="2.4.1.-" evidence="10"/>
<feature type="region of interest" description="Disordered" evidence="11">
    <location>
        <begin position="668"/>
        <end position="727"/>
    </location>
</feature>
<name>A0AAW0FRD6_9APHY</name>
<evidence type="ECO:0000256" key="1">
    <source>
        <dbReference type="ARBA" id="ARBA00004477"/>
    </source>
</evidence>
<keyword evidence="4 10" id="KW-0328">Glycosyltransferase</keyword>
<proteinExistence type="inferred from homology"/>
<feature type="transmembrane region" description="Helical" evidence="10">
    <location>
        <begin position="166"/>
        <end position="187"/>
    </location>
</feature>
<feature type="transmembrane region" description="Helical" evidence="10">
    <location>
        <begin position="387"/>
        <end position="408"/>
    </location>
</feature>
<dbReference type="PANTHER" id="PTHR12413">
    <property type="entry name" value="DOLICHYL GLYCOSYLTRANSFERASE"/>
    <property type="match status" value="1"/>
</dbReference>
<evidence type="ECO:0000313" key="13">
    <source>
        <dbReference type="Proteomes" id="UP001385951"/>
    </source>
</evidence>
<dbReference type="GO" id="GO:0042281">
    <property type="term" value="F:dolichyl pyrophosphate Man9GlcNAc2 alpha-1,3-glucosyltransferase activity"/>
    <property type="evidence" value="ECO:0007669"/>
    <property type="project" value="TreeGrafter"/>
</dbReference>
<dbReference type="PANTHER" id="PTHR12413:SF1">
    <property type="entry name" value="DOLICHYL PYROPHOSPHATE MAN9GLCNAC2 ALPHA-1,3-GLUCOSYLTRANSFERASE"/>
    <property type="match status" value="1"/>
</dbReference>
<evidence type="ECO:0000256" key="3">
    <source>
        <dbReference type="ARBA" id="ARBA00008715"/>
    </source>
</evidence>
<gene>
    <name evidence="12" type="ORF">QCA50_015352</name>
</gene>
<reference evidence="12 13" key="1">
    <citation type="submission" date="2022-09" db="EMBL/GenBank/DDBJ databases">
        <authorList>
            <person name="Palmer J.M."/>
        </authorList>
    </citation>
    <scope>NUCLEOTIDE SEQUENCE [LARGE SCALE GENOMIC DNA]</scope>
    <source>
        <strain evidence="12 13">DSM 7382</strain>
    </source>
</reference>
<keyword evidence="13" id="KW-1185">Reference proteome</keyword>
<dbReference type="GO" id="GO:0005789">
    <property type="term" value="C:endoplasmic reticulum membrane"/>
    <property type="evidence" value="ECO:0007669"/>
    <property type="project" value="UniProtKB-SubCell"/>
</dbReference>
<feature type="transmembrane region" description="Helical" evidence="10">
    <location>
        <begin position="328"/>
        <end position="349"/>
    </location>
</feature>
<sequence length="751" mass="83781">MDEFPSTTLGESSTIRQRVHSRNRSFISQSSTQSVSQATKLPPRLRTPSIQHRTSTDSLRSNVTNSDILSPIPRRHHHLQAHESRHWLSTPPLSPVSTRADSPLSARGLSPRALRQGHTLSFSSLTGPDTARLRASQTHVTHEKKTDDGMARRWVRWMHKHNIKQWVLPCAILAVTLVKWCIGLGSYSGKGNPPMYGDYEAQRHWMELTFHLPVTQWYTYDLEYWGLDYPPLTAYVSWLCGFIGNRINPSWVALDKSRGIESTESQIFMRSTVLFFDALIYIPAIVLFTRIWQQSRSHRTQHVALLTLLFQPALLLIDFGHFQYNSVMLGFSLLALNFFAAGQDVLGAICFSLSLGFKQMALYYAPAIGTYLIAKCIYLGPQQGRSLFIRLALATSLTFLILFLPFLLPFAPISAILHPITRIFPFARGLFEDKVANFWCATNVIFKWKIWFSKDHLVKLSTLLTAAGFLPSVIVLIYAAWKLRVQASEDKSQNKDSGASSQLIPLLPYALLNASLSFYLFSFQVHEKTILVPLLPLTLLLAGSSHGSETFELGVLVNNVAVFSMWPLLQRDGQAIPYIALTLLWNRLIGYNPLRPNKQIFLRYLSLAIYTAIITLHALELLIPPPTHLPDLYPVLNVLISTPVFALTWLWSIKREVEVSWALGGLGPSSASSTKSAPLPTSSSSVRPGLPDRKLTSDRLGVNGLDGVPEDSALTSSVESVASRQVKSRSLGFARGSKVLQRTASAGPPSA</sequence>
<evidence type="ECO:0000313" key="12">
    <source>
        <dbReference type="EMBL" id="KAK7681619.1"/>
    </source>
</evidence>
<accession>A0AAW0FRD6</accession>
<feature type="region of interest" description="Disordered" evidence="11">
    <location>
        <begin position="1"/>
        <end position="145"/>
    </location>
</feature>
<feature type="compositionally biased region" description="Polar residues" evidence="11">
    <location>
        <begin position="713"/>
        <end position="725"/>
    </location>
</feature>
<feature type="transmembrane region" description="Helical" evidence="10">
    <location>
        <begin position="601"/>
        <end position="623"/>
    </location>
</feature>
<evidence type="ECO:0000256" key="11">
    <source>
        <dbReference type="SAM" id="MobiDB-lite"/>
    </source>
</evidence>
<evidence type="ECO:0000256" key="7">
    <source>
        <dbReference type="ARBA" id="ARBA00022824"/>
    </source>
</evidence>
<evidence type="ECO:0000256" key="10">
    <source>
        <dbReference type="RuleBase" id="RU363110"/>
    </source>
</evidence>
<keyword evidence="7 10" id="KW-0256">Endoplasmic reticulum</keyword>
<keyword evidence="9 10" id="KW-0472">Membrane</keyword>
<feature type="compositionally biased region" description="Polar residues" evidence="11">
    <location>
        <begin position="48"/>
        <end position="68"/>
    </location>
</feature>
<comment type="subcellular location">
    <subcellularLocation>
        <location evidence="1 10">Endoplasmic reticulum membrane</location>
        <topology evidence="1 10">Multi-pass membrane protein</topology>
    </subcellularLocation>
</comment>
<feature type="compositionally biased region" description="Polar residues" evidence="11">
    <location>
        <begin position="674"/>
        <end position="686"/>
    </location>
</feature>
<feature type="transmembrane region" description="Helical" evidence="10">
    <location>
        <begin position="635"/>
        <end position="653"/>
    </location>
</feature>
<dbReference type="AlphaFoldDB" id="A0AAW0FRD6"/>
<feature type="transmembrane region" description="Helical" evidence="10">
    <location>
        <begin position="361"/>
        <end position="381"/>
    </location>
</feature>
<evidence type="ECO:0000256" key="5">
    <source>
        <dbReference type="ARBA" id="ARBA00022679"/>
    </source>
</evidence>
<organism evidence="12 13">
    <name type="scientific">Cerrena zonata</name>
    <dbReference type="NCBI Taxonomy" id="2478898"/>
    <lineage>
        <taxon>Eukaryota</taxon>
        <taxon>Fungi</taxon>
        <taxon>Dikarya</taxon>
        <taxon>Basidiomycota</taxon>
        <taxon>Agaricomycotina</taxon>
        <taxon>Agaricomycetes</taxon>
        <taxon>Polyporales</taxon>
        <taxon>Cerrenaceae</taxon>
        <taxon>Cerrena</taxon>
    </lineage>
</organism>
<evidence type="ECO:0000256" key="2">
    <source>
        <dbReference type="ARBA" id="ARBA00004922"/>
    </source>
</evidence>
<comment type="similarity">
    <text evidence="3 10">Belongs to the ALG6/ALG8 glucosyltransferase family.</text>
</comment>
<feature type="compositionally biased region" description="Polar residues" evidence="11">
    <location>
        <begin position="1"/>
        <end position="16"/>
    </location>
</feature>
<feature type="compositionally biased region" description="Polar residues" evidence="11">
    <location>
        <begin position="118"/>
        <end position="127"/>
    </location>
</feature>
<evidence type="ECO:0000256" key="9">
    <source>
        <dbReference type="ARBA" id="ARBA00023136"/>
    </source>
</evidence>
<keyword evidence="5 10" id="KW-0808">Transferase</keyword>
<keyword evidence="6 10" id="KW-0812">Transmembrane</keyword>